<dbReference type="EMBL" id="PQFF01000519">
    <property type="protein sequence ID" value="RHZ46276.1"/>
    <property type="molecule type" value="Genomic_DNA"/>
</dbReference>
<evidence type="ECO:0000313" key="2">
    <source>
        <dbReference type="EMBL" id="RHZ46276.1"/>
    </source>
</evidence>
<dbReference type="InterPro" id="IPR048366">
    <property type="entry name" value="TNP-like_GBD"/>
</dbReference>
<evidence type="ECO:0000259" key="1">
    <source>
        <dbReference type="Pfam" id="PF21788"/>
    </source>
</evidence>
<reference evidence="2 3" key="1">
    <citation type="submission" date="2018-08" db="EMBL/GenBank/DDBJ databases">
        <title>Genome and evolution of the arbuscular mycorrhizal fungus Diversispora epigaea (formerly Glomus versiforme) and its bacterial endosymbionts.</title>
        <authorList>
            <person name="Sun X."/>
            <person name="Fei Z."/>
            <person name="Harrison M."/>
        </authorList>
    </citation>
    <scope>NUCLEOTIDE SEQUENCE [LARGE SCALE GENOMIC DNA]</scope>
    <source>
        <strain evidence="2 3">IT104</strain>
    </source>
</reference>
<organism evidence="2 3">
    <name type="scientific">Diversispora epigaea</name>
    <dbReference type="NCBI Taxonomy" id="1348612"/>
    <lineage>
        <taxon>Eukaryota</taxon>
        <taxon>Fungi</taxon>
        <taxon>Fungi incertae sedis</taxon>
        <taxon>Mucoromycota</taxon>
        <taxon>Glomeromycotina</taxon>
        <taxon>Glomeromycetes</taxon>
        <taxon>Diversisporales</taxon>
        <taxon>Diversisporaceae</taxon>
        <taxon>Diversispora</taxon>
    </lineage>
</organism>
<comment type="caution">
    <text evidence="2">The sequence shown here is derived from an EMBL/GenBank/DDBJ whole genome shotgun (WGS) entry which is preliminary data.</text>
</comment>
<dbReference type="AlphaFoldDB" id="A0A397GA62"/>
<dbReference type="Pfam" id="PF21788">
    <property type="entry name" value="TNP-like_GBD"/>
    <property type="match status" value="1"/>
</dbReference>
<dbReference type="OrthoDB" id="8948150at2759"/>
<accession>A0A397GA62</accession>
<sequence>MIHLKFRKDYYGINVGIVIINTITVHNLNTIIFDLAARLECIGIKTIGSICDGAGENRTHIKSFDWYALKWTSGDIVEVNFSKDKKSFYAAKIIECNLEKIIFTVIPLENNDSGIFNIEQTFIRPPMPPKLEWNINDMCEFKSPKDSQWYLAKIVNYDSLDLIVEIPENIEKWKIFNQCISDFLRPVYNTHELSTIHKTINPITGENWFFISNPTHVFKKLRNNLSKSHTGEKNSREIMFNKKEVSWWHIKCVYENSIKHATARAKKLTKRHIWLTLWSKMRVDLTEQTLSKEVEDALASIVELKEISEGTRNFIKYFRKYRLIIHSKINFWSLEDAYLILSIDGFLEMLKFILNKYPGSMIQPKRISQDLLEGFFETICELGGDSSTQTLSSYGHALNKYKITALCSSEVKSLNYGNIDNIGTGITTLVRRDYRKDKKSINDKENKNTYQKHSIRLAQLSNENIYQENFKIFNFQYERHKIIETILYKNSIDELLQNWHKNIKKIAYNAIPKRKGTHWLANWSSHLEAYLNNYQCSGVWYQDFLVMANIESSILQRLVAYLLLQRVIKITFSEETSNTNFSADKNLSLNKIITLEPIETSKFSYIVEWIIYKLIKKDHITKAHPDYKIICAHLKVLSSEQVVYEKDICSQITNIIPGKDFLSFMYKMESLVLLLFDMHEKFGPNILQYISNSLLKNVPMLESFKNLLNISTNMLISGNKEKQELDNNIRNFLYEQIISIYMKSRQKSWRRFHNLIPKKGTTSLRENLKSMYRDTQNLNRIENKNITIKKSNLSIDPKLALIQLQIWAELKDAEENFSKIFLVTEL</sequence>
<name>A0A397GA62_9GLOM</name>
<evidence type="ECO:0000313" key="3">
    <source>
        <dbReference type="Proteomes" id="UP000266861"/>
    </source>
</evidence>
<protein>
    <recommendedName>
        <fullName evidence="1">Transposable element P transposase-like GTP-binding insertion domain-containing protein</fullName>
    </recommendedName>
</protein>
<feature type="domain" description="Transposable element P transposase-like GTP-binding insertion" evidence="1">
    <location>
        <begin position="216"/>
        <end position="327"/>
    </location>
</feature>
<keyword evidence="3" id="KW-1185">Reference proteome</keyword>
<dbReference type="Proteomes" id="UP000266861">
    <property type="component" value="Unassembled WGS sequence"/>
</dbReference>
<proteinExistence type="predicted"/>
<gene>
    <name evidence="2" type="ORF">Glove_627g54</name>
</gene>